<gene>
    <name evidence="3" type="ORF">VSVS05_03825</name>
</gene>
<feature type="transmembrane region" description="Helical" evidence="2">
    <location>
        <begin position="32"/>
        <end position="51"/>
    </location>
</feature>
<dbReference type="EMBL" id="CP016415">
    <property type="protein sequence ID" value="ANU38861.1"/>
    <property type="molecule type" value="Genomic_DNA"/>
</dbReference>
<dbReference type="PATRIC" id="fig|45658.7.peg.3791"/>
<evidence type="ECO:0000313" key="4">
    <source>
        <dbReference type="Proteomes" id="UP000092528"/>
    </source>
</evidence>
<dbReference type="GeneID" id="96874032"/>
<keyword evidence="4" id="KW-1185">Reference proteome</keyword>
<name>A0A1C7FG04_9VIBR</name>
<dbReference type="RefSeq" id="WP_065546532.1">
    <property type="nucleotide sequence ID" value="NZ_CP016415.1"/>
</dbReference>
<keyword evidence="2" id="KW-1133">Transmembrane helix</keyword>
<sequence length="222" mass="25656">MAKNKRKNSAKKEKKHSNVPPKKQKRFWHNPILIALAIIIITPFTSLVLVGKDSMINAKLEHICSALAAKTYPNGKIDYINNKTQIFDDFEYALALENPNREEMDGISYRGQYNSLDIAYSYGERFQTRDVKIKIQELIDGTKLSSTVSCHFKSELGYLEERLRFDRFTYKSVEYPSGNAWFVYDGSVDYIEVGDHGYYVSMDSSVLSRWAFLYKQVKALFV</sequence>
<organism evidence="3 4">
    <name type="scientific">Vibrio scophthalmi</name>
    <dbReference type="NCBI Taxonomy" id="45658"/>
    <lineage>
        <taxon>Bacteria</taxon>
        <taxon>Pseudomonadati</taxon>
        <taxon>Pseudomonadota</taxon>
        <taxon>Gammaproteobacteria</taxon>
        <taxon>Vibrionales</taxon>
        <taxon>Vibrionaceae</taxon>
        <taxon>Vibrio</taxon>
    </lineage>
</organism>
<keyword evidence="2" id="KW-0812">Transmembrane</keyword>
<accession>A0A1C7FG04</accession>
<protein>
    <submittedName>
        <fullName evidence="3">Uncharacterized protein</fullName>
    </submittedName>
</protein>
<dbReference type="STRING" id="45658.VSVS12_03416"/>
<reference evidence="3 4" key="1">
    <citation type="submission" date="2016-07" db="EMBL/GenBank/DDBJ databases">
        <title>Genome sequencing of Vibrio scophthalmi strain VS-05, an isolated from Paralichthys olivaceus.</title>
        <authorList>
            <person name="Han H.-J."/>
        </authorList>
    </citation>
    <scope>NUCLEOTIDE SEQUENCE [LARGE SCALE GENOMIC DNA]</scope>
    <source>
        <strain evidence="3 4">VS-05</strain>
    </source>
</reference>
<evidence type="ECO:0000256" key="1">
    <source>
        <dbReference type="SAM" id="MobiDB-lite"/>
    </source>
</evidence>
<dbReference type="Proteomes" id="UP000092528">
    <property type="component" value="Chromosome 2"/>
</dbReference>
<feature type="region of interest" description="Disordered" evidence="1">
    <location>
        <begin position="1"/>
        <end position="23"/>
    </location>
</feature>
<evidence type="ECO:0000256" key="2">
    <source>
        <dbReference type="SAM" id="Phobius"/>
    </source>
</evidence>
<proteinExistence type="predicted"/>
<dbReference type="AlphaFoldDB" id="A0A1C7FG04"/>
<evidence type="ECO:0000313" key="3">
    <source>
        <dbReference type="EMBL" id="ANU38861.1"/>
    </source>
</evidence>
<keyword evidence="2" id="KW-0472">Membrane</keyword>